<dbReference type="Proteomes" id="UP000232883">
    <property type="component" value="Chromosome"/>
</dbReference>
<accession>A0A2K8ZA59</accession>
<proteinExistence type="predicted"/>
<evidence type="ECO:0000259" key="1">
    <source>
        <dbReference type="Pfam" id="PF09557"/>
    </source>
</evidence>
<dbReference type="AlphaFoldDB" id="A0A2K8ZA59"/>
<sequence length="150" mass="16907">MIPLETTPPLTDGPFFLAVDPASAGTVRIPVIQELLQVTTQLVETGRVTLTKTVHEQEQTLTIPLQHETYTVERMALNQYVDELPATRQEGNTTIYPVVKEVLVVQKRLMLVEEIRVTRQHSQTEATQTVPLRREEITVARTPLTAERPA</sequence>
<dbReference type="PANTHER" id="PTHR38463">
    <property type="entry name" value="STRESS RESPONSE PROTEIN YSNF"/>
    <property type="match status" value="1"/>
</dbReference>
<organism evidence="2 3">
    <name type="scientific">Spirosoma pollinicola</name>
    <dbReference type="NCBI Taxonomy" id="2057025"/>
    <lineage>
        <taxon>Bacteria</taxon>
        <taxon>Pseudomonadati</taxon>
        <taxon>Bacteroidota</taxon>
        <taxon>Cytophagia</taxon>
        <taxon>Cytophagales</taxon>
        <taxon>Cytophagaceae</taxon>
        <taxon>Spirosoma</taxon>
    </lineage>
</organism>
<dbReference type="PANTHER" id="PTHR38463:SF1">
    <property type="entry name" value="STRESS RESPONSE PROTEIN YSNF"/>
    <property type="match status" value="1"/>
</dbReference>
<feature type="domain" description="DUF2382" evidence="1">
    <location>
        <begin position="30"/>
        <end position="139"/>
    </location>
</feature>
<dbReference type="EMBL" id="CP025096">
    <property type="protein sequence ID" value="AUD06752.1"/>
    <property type="molecule type" value="Genomic_DNA"/>
</dbReference>
<dbReference type="OrthoDB" id="5569583at2"/>
<evidence type="ECO:0000313" key="2">
    <source>
        <dbReference type="EMBL" id="AUD06752.1"/>
    </source>
</evidence>
<dbReference type="Pfam" id="PF09557">
    <property type="entry name" value="DUF2382"/>
    <property type="match status" value="1"/>
</dbReference>
<reference evidence="2 3" key="1">
    <citation type="submission" date="2017-11" db="EMBL/GenBank/DDBJ databases">
        <title>Taxonomic description and genome sequences of Spirosoma HA7 sp. nov., isolated from pollen microhabitat of Corylus avellana.</title>
        <authorList>
            <person name="Ambika Manirajan B."/>
            <person name="Suarez C."/>
            <person name="Ratering S."/>
            <person name="Geissler-Plaum R."/>
            <person name="Cardinale M."/>
            <person name="Sylvia S."/>
        </authorList>
    </citation>
    <scope>NUCLEOTIDE SEQUENCE [LARGE SCALE GENOMIC DNA]</scope>
    <source>
        <strain evidence="2 3">HA7</strain>
    </source>
</reference>
<keyword evidence="3" id="KW-1185">Reference proteome</keyword>
<dbReference type="RefSeq" id="WP_100993287.1">
    <property type="nucleotide sequence ID" value="NZ_CP025096.1"/>
</dbReference>
<dbReference type="KEGG" id="spir:CWM47_35855"/>
<dbReference type="InterPro" id="IPR052967">
    <property type="entry name" value="Stress_Response_Assoc"/>
</dbReference>
<evidence type="ECO:0000313" key="3">
    <source>
        <dbReference type="Proteomes" id="UP000232883"/>
    </source>
</evidence>
<name>A0A2K8ZA59_9BACT</name>
<protein>
    <recommendedName>
        <fullName evidence="1">DUF2382 domain-containing protein</fullName>
    </recommendedName>
</protein>
<gene>
    <name evidence="2" type="ORF">CWM47_35855</name>
</gene>
<dbReference type="InterPro" id="IPR019060">
    <property type="entry name" value="DUF2382"/>
</dbReference>